<gene>
    <name evidence="3" type="ORF">N5J06_20155</name>
</gene>
<dbReference type="Pfam" id="PF07963">
    <property type="entry name" value="N_methyl"/>
    <property type="match status" value="1"/>
</dbReference>
<evidence type="ECO:0000256" key="1">
    <source>
        <dbReference type="ARBA" id="ARBA00022481"/>
    </source>
</evidence>
<accession>A0ABT2LE25</accession>
<evidence type="ECO:0000256" key="2">
    <source>
        <dbReference type="SAM" id="Phobius"/>
    </source>
</evidence>
<comment type="caution">
    <text evidence="3">The sequence shown here is derived from an EMBL/GenBank/DDBJ whole genome shotgun (WGS) entry which is preliminary data.</text>
</comment>
<keyword evidence="2" id="KW-0812">Transmembrane</keyword>
<dbReference type="SUPFAM" id="SSF54523">
    <property type="entry name" value="Pili subunits"/>
    <property type="match status" value="1"/>
</dbReference>
<organism evidence="3 4">
    <name type="scientific">Ralstonia mojiangensis</name>
    <dbReference type="NCBI Taxonomy" id="2953895"/>
    <lineage>
        <taxon>Bacteria</taxon>
        <taxon>Pseudomonadati</taxon>
        <taxon>Pseudomonadota</taxon>
        <taxon>Betaproteobacteria</taxon>
        <taxon>Burkholderiales</taxon>
        <taxon>Burkholderiaceae</taxon>
        <taxon>Ralstonia</taxon>
    </lineage>
</organism>
<dbReference type="InterPro" id="IPR012902">
    <property type="entry name" value="N_methyl_site"/>
</dbReference>
<dbReference type="InterPro" id="IPR045584">
    <property type="entry name" value="Pilin-like"/>
</dbReference>
<name>A0ABT2LE25_9RALS</name>
<sequence length="135" mass="15105">MSTKARYTSLMRAPRDGFTLIELLVVLAIVAFLLTLSLPRYFHSIDKSKETILKENLRVTRETIDKYYDDTGHYPDSLQDLVDHHYLRALPVDPLTGSNSTWVIIPPDDSTKGAVYTLKSSASGQTAEGTPYADL</sequence>
<keyword evidence="2" id="KW-1133">Transmembrane helix</keyword>
<dbReference type="RefSeq" id="WP_260785041.1">
    <property type="nucleotide sequence ID" value="NZ_JAOCQI010000003.1"/>
</dbReference>
<evidence type="ECO:0000313" key="3">
    <source>
        <dbReference type="EMBL" id="MCT7313294.1"/>
    </source>
</evidence>
<keyword evidence="1" id="KW-0488">Methylation</keyword>
<dbReference type="NCBIfam" id="TIGR02532">
    <property type="entry name" value="IV_pilin_GFxxxE"/>
    <property type="match status" value="1"/>
</dbReference>
<keyword evidence="4" id="KW-1185">Reference proteome</keyword>
<dbReference type="Gene3D" id="3.30.700.10">
    <property type="entry name" value="Glycoprotein, Type 4 Pilin"/>
    <property type="match status" value="1"/>
</dbReference>
<dbReference type="PRINTS" id="PR00813">
    <property type="entry name" value="BCTERIALGSPG"/>
</dbReference>
<proteinExistence type="predicted"/>
<dbReference type="InterPro" id="IPR000983">
    <property type="entry name" value="Bac_GSPG_pilin"/>
</dbReference>
<keyword evidence="2" id="KW-0472">Membrane</keyword>
<dbReference type="PANTHER" id="PTHR30093">
    <property type="entry name" value="GENERAL SECRETION PATHWAY PROTEIN G"/>
    <property type="match status" value="1"/>
</dbReference>
<dbReference type="PANTHER" id="PTHR30093:SF47">
    <property type="entry name" value="TYPE IV PILUS NON-CORE MINOR PILIN PILE"/>
    <property type="match status" value="1"/>
</dbReference>
<dbReference type="Proteomes" id="UP001164420">
    <property type="component" value="Unassembled WGS sequence"/>
</dbReference>
<feature type="transmembrane region" description="Helical" evidence="2">
    <location>
        <begin position="20"/>
        <end position="39"/>
    </location>
</feature>
<protein>
    <submittedName>
        <fullName evidence="3">Type II secretion system GspH family protein</fullName>
    </submittedName>
</protein>
<dbReference type="EMBL" id="JAOCQI010000003">
    <property type="protein sequence ID" value="MCT7313294.1"/>
    <property type="molecule type" value="Genomic_DNA"/>
</dbReference>
<evidence type="ECO:0000313" key="4">
    <source>
        <dbReference type="Proteomes" id="UP001164420"/>
    </source>
</evidence>
<reference evidence="3 4" key="1">
    <citation type="journal article" date="2023" name="Front. Microbiol.">
        <title>Ralstonia chuxiongensis sp. nov., Ralstonia mojiangensis sp. nov., and Ralstonia soli sp. nov., isolated from tobacco fields, are three novel species in the family Burkholderiaceae.</title>
        <authorList>
            <person name="Lu C.H."/>
            <person name="Zhang Y.Y."/>
            <person name="Jiang N."/>
            <person name="Chen W."/>
            <person name="Shao X."/>
            <person name="Zhao Z.M."/>
            <person name="Lu W.L."/>
            <person name="Hu X."/>
            <person name="Xi Y.X."/>
            <person name="Zou S.Y."/>
            <person name="Wei Q.J."/>
            <person name="Lin Z.L."/>
            <person name="Gong L."/>
            <person name="Gai X.T."/>
            <person name="Zhang L.Q."/>
            <person name="Li J.Y."/>
            <person name="Jin Y."/>
            <person name="Xia Z.Y."/>
        </authorList>
    </citation>
    <scope>NUCLEOTIDE SEQUENCE [LARGE SCALE GENOMIC DNA]</scope>
    <source>
        <strain evidence="3 4">22TCJT01-1</strain>
    </source>
</reference>